<organism evidence="1 2">
    <name type="scientific">Panicum virgatum</name>
    <name type="common">Blackwell switchgrass</name>
    <dbReference type="NCBI Taxonomy" id="38727"/>
    <lineage>
        <taxon>Eukaryota</taxon>
        <taxon>Viridiplantae</taxon>
        <taxon>Streptophyta</taxon>
        <taxon>Embryophyta</taxon>
        <taxon>Tracheophyta</taxon>
        <taxon>Spermatophyta</taxon>
        <taxon>Magnoliopsida</taxon>
        <taxon>Liliopsida</taxon>
        <taxon>Poales</taxon>
        <taxon>Poaceae</taxon>
        <taxon>PACMAD clade</taxon>
        <taxon>Panicoideae</taxon>
        <taxon>Panicodae</taxon>
        <taxon>Paniceae</taxon>
        <taxon>Panicinae</taxon>
        <taxon>Panicum</taxon>
        <taxon>Panicum sect. Hiantes</taxon>
    </lineage>
</organism>
<evidence type="ECO:0000313" key="1">
    <source>
        <dbReference type="EMBL" id="KAG2571880.1"/>
    </source>
</evidence>
<name>A0A8T0QD50_PANVG</name>
<keyword evidence="2" id="KW-1185">Reference proteome</keyword>
<gene>
    <name evidence="1" type="ORF">PVAP13_7KG122691</name>
</gene>
<evidence type="ECO:0000313" key="2">
    <source>
        <dbReference type="Proteomes" id="UP000823388"/>
    </source>
</evidence>
<dbReference type="Proteomes" id="UP000823388">
    <property type="component" value="Chromosome 7K"/>
</dbReference>
<dbReference type="EMBL" id="CM029049">
    <property type="protein sequence ID" value="KAG2571880.1"/>
    <property type="molecule type" value="Genomic_DNA"/>
</dbReference>
<protein>
    <submittedName>
        <fullName evidence="1">Uncharacterized protein</fullName>
    </submittedName>
</protein>
<dbReference type="AlphaFoldDB" id="A0A8T0QD50"/>
<accession>A0A8T0QD50</accession>
<proteinExistence type="predicted"/>
<sequence>MASPARVERLLGINLCSFYPVSVSIRFCFSVSLWGSAFRVIWIRAASCNGQRRASSRRGVRVRVARHDPACGMAHASYGSWRACRRADRVLPLPFLCSLYCL</sequence>
<comment type="caution">
    <text evidence="1">The sequence shown here is derived from an EMBL/GenBank/DDBJ whole genome shotgun (WGS) entry which is preliminary data.</text>
</comment>
<reference evidence="1" key="1">
    <citation type="submission" date="2020-05" db="EMBL/GenBank/DDBJ databases">
        <title>WGS assembly of Panicum virgatum.</title>
        <authorList>
            <person name="Lovell J.T."/>
            <person name="Jenkins J."/>
            <person name="Shu S."/>
            <person name="Juenger T.E."/>
            <person name="Schmutz J."/>
        </authorList>
    </citation>
    <scope>NUCLEOTIDE SEQUENCE</scope>
    <source>
        <strain evidence="1">AP13</strain>
    </source>
</reference>